<dbReference type="Pfam" id="PF01368">
    <property type="entry name" value="DHH"/>
    <property type="match status" value="1"/>
</dbReference>
<dbReference type="EMBL" id="DXFQ01000102">
    <property type="protein sequence ID" value="HIX20097.1"/>
    <property type="molecule type" value="Genomic_DNA"/>
</dbReference>
<evidence type="ECO:0000313" key="3">
    <source>
        <dbReference type="EMBL" id="HIX20097.1"/>
    </source>
</evidence>
<dbReference type="InterPro" id="IPR003156">
    <property type="entry name" value="DHHA1_dom"/>
</dbReference>
<dbReference type="Gene3D" id="3.10.310.30">
    <property type="match status" value="1"/>
</dbReference>
<evidence type="ECO:0000259" key="2">
    <source>
        <dbReference type="Pfam" id="PF02272"/>
    </source>
</evidence>
<name>A0A9D1VBV2_9BACT</name>
<dbReference type="SUPFAM" id="SSF64182">
    <property type="entry name" value="DHH phosphoesterases"/>
    <property type="match status" value="1"/>
</dbReference>
<dbReference type="PANTHER" id="PTHR47618">
    <property type="entry name" value="BIFUNCTIONAL OLIGORIBONUCLEASE AND PAP PHOSPHATASE NRNA"/>
    <property type="match status" value="1"/>
</dbReference>
<sequence>MFAPLVAQLQQHQRLGIIAHFRPDGDAIGSTIALGLALRSLGKHVRLWNEDPVPSRYTFLRGAELIEPVPDTCPADLDALICLDTGDWKRLGDRACAILAAAPCKINIDHHGTNTRYGDCNIIDPGCAATGYIIQRLLHHLGIGITPAIAAALYTAISTDTGSFQYSSTTPDVMIAAAELIAAGIDVADINRRLYQEQPLSTIIVQREVLNRLVIEERGMLSHYSMEAGTKQRLGINLEDTKDLVDIIRVIRGVKASAIFEDLEDGRIRISLRSKDPRVNVADVARCFDGGGHSMAAGIRMRGSLADCRERVLNELRRILRTLPAD</sequence>
<dbReference type="InterPro" id="IPR051319">
    <property type="entry name" value="Oligoribo/pAp-PDE_c-di-AMP_PDE"/>
</dbReference>
<reference evidence="3" key="2">
    <citation type="submission" date="2021-04" db="EMBL/GenBank/DDBJ databases">
        <authorList>
            <person name="Gilroy R."/>
        </authorList>
    </citation>
    <scope>NUCLEOTIDE SEQUENCE</scope>
    <source>
        <strain evidence="3">14975</strain>
    </source>
</reference>
<dbReference type="AlphaFoldDB" id="A0A9D1VBV2"/>
<reference evidence="3" key="1">
    <citation type="journal article" date="2021" name="PeerJ">
        <title>Extensive microbial diversity within the chicken gut microbiome revealed by metagenomics and culture.</title>
        <authorList>
            <person name="Gilroy R."/>
            <person name="Ravi A."/>
            <person name="Getino M."/>
            <person name="Pursley I."/>
            <person name="Horton D.L."/>
            <person name="Alikhan N.F."/>
            <person name="Baker D."/>
            <person name="Gharbi K."/>
            <person name="Hall N."/>
            <person name="Watson M."/>
            <person name="Adriaenssens E.M."/>
            <person name="Foster-Nyarko E."/>
            <person name="Jarju S."/>
            <person name="Secka A."/>
            <person name="Antonio M."/>
            <person name="Oren A."/>
            <person name="Chaudhuri R.R."/>
            <person name="La Ragione R."/>
            <person name="Hildebrand F."/>
            <person name="Pallen M.J."/>
        </authorList>
    </citation>
    <scope>NUCLEOTIDE SEQUENCE</scope>
    <source>
        <strain evidence="3">14975</strain>
    </source>
</reference>
<dbReference type="PANTHER" id="PTHR47618:SF1">
    <property type="entry name" value="BIFUNCTIONAL OLIGORIBONUCLEASE AND PAP PHOSPHATASE NRNA"/>
    <property type="match status" value="1"/>
</dbReference>
<evidence type="ECO:0000313" key="4">
    <source>
        <dbReference type="Proteomes" id="UP000823964"/>
    </source>
</evidence>
<accession>A0A9D1VBV2</accession>
<organism evidence="3 4">
    <name type="scientific">Candidatus Akkermansia intestinigallinarum</name>
    <dbReference type="NCBI Taxonomy" id="2838431"/>
    <lineage>
        <taxon>Bacteria</taxon>
        <taxon>Pseudomonadati</taxon>
        <taxon>Verrucomicrobiota</taxon>
        <taxon>Verrucomicrobiia</taxon>
        <taxon>Verrucomicrobiales</taxon>
        <taxon>Akkermansiaceae</taxon>
        <taxon>Akkermansia</taxon>
    </lineage>
</organism>
<comment type="caution">
    <text evidence="3">The sequence shown here is derived from an EMBL/GenBank/DDBJ whole genome shotgun (WGS) entry which is preliminary data.</text>
</comment>
<evidence type="ECO:0000259" key="1">
    <source>
        <dbReference type="Pfam" id="PF01368"/>
    </source>
</evidence>
<feature type="domain" description="DDH" evidence="1">
    <location>
        <begin position="17"/>
        <end position="157"/>
    </location>
</feature>
<dbReference type="InterPro" id="IPR038763">
    <property type="entry name" value="DHH_sf"/>
</dbReference>
<dbReference type="Proteomes" id="UP000823964">
    <property type="component" value="Unassembled WGS sequence"/>
</dbReference>
<gene>
    <name evidence="3" type="ORF">H9862_05780</name>
</gene>
<protein>
    <submittedName>
        <fullName evidence="3">Bifunctional oligoribonuclease/PAP phosphatase NrnA</fullName>
    </submittedName>
</protein>
<proteinExistence type="predicted"/>
<dbReference type="Gene3D" id="3.90.1640.10">
    <property type="entry name" value="inorganic pyrophosphatase (n-terminal core)"/>
    <property type="match status" value="1"/>
</dbReference>
<dbReference type="InterPro" id="IPR001667">
    <property type="entry name" value="DDH_dom"/>
</dbReference>
<dbReference type="GO" id="GO:0003676">
    <property type="term" value="F:nucleic acid binding"/>
    <property type="evidence" value="ECO:0007669"/>
    <property type="project" value="InterPro"/>
</dbReference>
<feature type="domain" description="DHHA1" evidence="2">
    <location>
        <begin position="235"/>
        <end position="321"/>
    </location>
</feature>
<dbReference type="Pfam" id="PF02272">
    <property type="entry name" value="DHHA1"/>
    <property type="match status" value="1"/>
</dbReference>